<dbReference type="Proteomes" id="UP000187209">
    <property type="component" value="Unassembled WGS sequence"/>
</dbReference>
<reference evidence="1 2" key="1">
    <citation type="submission" date="2016-11" db="EMBL/GenBank/DDBJ databases">
        <title>The macronuclear genome of Stentor coeruleus: a giant cell with tiny introns.</title>
        <authorList>
            <person name="Slabodnick M."/>
            <person name="Ruby J.G."/>
            <person name="Reiff S.B."/>
            <person name="Swart E.C."/>
            <person name="Gosai S."/>
            <person name="Prabakaran S."/>
            <person name="Witkowska E."/>
            <person name="Larue G.E."/>
            <person name="Fisher S."/>
            <person name="Freeman R.M."/>
            <person name="Gunawardena J."/>
            <person name="Chu W."/>
            <person name="Stover N.A."/>
            <person name="Gregory B.D."/>
            <person name="Nowacki M."/>
            <person name="Derisi J."/>
            <person name="Roy S.W."/>
            <person name="Marshall W.F."/>
            <person name="Sood P."/>
        </authorList>
    </citation>
    <scope>NUCLEOTIDE SEQUENCE [LARGE SCALE GENOMIC DNA]</scope>
    <source>
        <strain evidence="1">WM001</strain>
    </source>
</reference>
<dbReference type="AlphaFoldDB" id="A0A1R2D405"/>
<organism evidence="1 2">
    <name type="scientific">Stentor coeruleus</name>
    <dbReference type="NCBI Taxonomy" id="5963"/>
    <lineage>
        <taxon>Eukaryota</taxon>
        <taxon>Sar</taxon>
        <taxon>Alveolata</taxon>
        <taxon>Ciliophora</taxon>
        <taxon>Postciliodesmatophora</taxon>
        <taxon>Heterotrichea</taxon>
        <taxon>Heterotrichida</taxon>
        <taxon>Stentoridae</taxon>
        <taxon>Stentor</taxon>
    </lineage>
</organism>
<dbReference type="EMBL" id="MPUH01000005">
    <property type="protein sequence ID" value="OMJ95950.1"/>
    <property type="molecule type" value="Genomic_DNA"/>
</dbReference>
<comment type="caution">
    <text evidence="1">The sequence shown here is derived from an EMBL/GenBank/DDBJ whole genome shotgun (WGS) entry which is preliminary data.</text>
</comment>
<keyword evidence="2" id="KW-1185">Reference proteome</keyword>
<proteinExistence type="predicted"/>
<protein>
    <submittedName>
        <fullName evidence="1">Uncharacterized protein</fullName>
    </submittedName>
</protein>
<name>A0A1R2D405_9CILI</name>
<evidence type="ECO:0000313" key="2">
    <source>
        <dbReference type="Proteomes" id="UP000187209"/>
    </source>
</evidence>
<evidence type="ECO:0000313" key="1">
    <source>
        <dbReference type="EMBL" id="OMJ95950.1"/>
    </source>
</evidence>
<gene>
    <name evidence="1" type="ORF">SteCoe_503</name>
</gene>
<accession>A0A1R2D405</accession>
<sequence>MMQVLENNKIADLIYQNIIEEFSKQNWLETLANNLFFLHSSTLKRLNITTNDYMINPSTPYEDIEDYTNEIFTPGVHSPNEVISRLSSISESVEKSFLQSGKTLTPQHNNPLNNTDFHLEPLNCYKRSLIPTIHDYYSQLQHNILENCLEPEDIESLAKNSENSSFLFIKHQRITQGLFIFSTDLTKENTHNATIHHLSSINIHNLGNILQQVLKYLKSSNYIYANFQFPISLKEDYYKIFQSITTFTQSSEIIRGIHIKVLTGNLNTAFIQIFPYRFMFKGKLDIEISDDSVMGKNNYNEKMVEFGCRPLLLYHIYKIIQALDADEVIDSFFPDERLQKDVISLLEIFQTGENMQFPYIKGEINERNAQKTESCIEIGINWPGCSFISYDVREKKYKFMRFFNAEVYKNEDFSVYYVPTTDPLLKTVFITYPNMVQELKSELRNFKNDLFHKVENLLKGVSSPAPIEELLLPCFDKKCYWDMGWMHNFVVKDNEESQCYVSKCWETAEISINPPQEAFGGLKGEKVKLISDDFILVLIHSDLEVLLEIPICVALVSANDWKTV</sequence>